<dbReference type="STRING" id="1230458.C484_03264"/>
<dbReference type="OrthoDB" id="198277at2157"/>
<evidence type="ECO:0000259" key="4">
    <source>
        <dbReference type="PROSITE" id="PS01031"/>
    </source>
</evidence>
<sequence length="160" mass="17854">MADRPSPFDGIDELLDRLNRQLETAARSWESGMEDRSRFDLSMGSSATSLDMTDEGDAFVVTVDVPGYETDDLDIRLSGETLSIQGERKRATEDEESDEGDEGGDVYIRREREVQSFSRQVSLPEPVDAENADATVNNGILTVELPKRDPDSESHRIDIQ</sequence>
<dbReference type="InterPro" id="IPR008978">
    <property type="entry name" value="HSP20-like_chaperone"/>
</dbReference>
<evidence type="ECO:0000313" key="6">
    <source>
        <dbReference type="Proteomes" id="UP000011648"/>
    </source>
</evidence>
<comment type="similarity">
    <text evidence="1 2">Belongs to the small heat shock protein (HSP20) family.</text>
</comment>
<dbReference type="PATRIC" id="fig|1230458.4.peg.649"/>
<dbReference type="Proteomes" id="UP000011648">
    <property type="component" value="Unassembled WGS sequence"/>
</dbReference>
<dbReference type="Gene3D" id="2.60.40.790">
    <property type="match status" value="1"/>
</dbReference>
<evidence type="ECO:0000256" key="2">
    <source>
        <dbReference type="RuleBase" id="RU003616"/>
    </source>
</evidence>
<comment type="caution">
    <text evidence="5">The sequence shown here is derived from an EMBL/GenBank/DDBJ whole genome shotgun (WGS) entry which is preliminary data.</text>
</comment>
<keyword evidence="5" id="KW-0346">Stress response</keyword>
<feature type="domain" description="SHSP" evidence="4">
    <location>
        <begin position="41"/>
        <end position="160"/>
    </location>
</feature>
<dbReference type="EMBL" id="AOIL01000012">
    <property type="protein sequence ID" value="ELY95974.1"/>
    <property type="molecule type" value="Genomic_DNA"/>
</dbReference>
<feature type="compositionally biased region" description="Acidic residues" evidence="3">
    <location>
        <begin position="93"/>
        <end position="104"/>
    </location>
</feature>
<proteinExistence type="inferred from homology"/>
<evidence type="ECO:0000313" key="5">
    <source>
        <dbReference type="EMBL" id="ELY95974.1"/>
    </source>
</evidence>
<organism evidence="5 6">
    <name type="scientific">Natrialba taiwanensis DSM 12281</name>
    <dbReference type="NCBI Taxonomy" id="1230458"/>
    <lineage>
        <taxon>Archaea</taxon>
        <taxon>Methanobacteriati</taxon>
        <taxon>Methanobacteriota</taxon>
        <taxon>Stenosarchaea group</taxon>
        <taxon>Halobacteria</taxon>
        <taxon>Halobacteriales</taxon>
        <taxon>Natrialbaceae</taxon>
        <taxon>Natrialba</taxon>
    </lineage>
</organism>
<evidence type="ECO:0000256" key="3">
    <source>
        <dbReference type="SAM" id="MobiDB-lite"/>
    </source>
</evidence>
<accession>M0ABS3</accession>
<dbReference type="InterPro" id="IPR002068">
    <property type="entry name" value="A-crystallin/Hsp20_dom"/>
</dbReference>
<dbReference type="PROSITE" id="PS01031">
    <property type="entry name" value="SHSP"/>
    <property type="match status" value="1"/>
</dbReference>
<dbReference type="PANTHER" id="PTHR11527">
    <property type="entry name" value="HEAT-SHOCK PROTEIN 20 FAMILY MEMBER"/>
    <property type="match status" value="1"/>
</dbReference>
<evidence type="ECO:0000256" key="1">
    <source>
        <dbReference type="PROSITE-ProRule" id="PRU00285"/>
    </source>
</evidence>
<keyword evidence="6" id="KW-1185">Reference proteome</keyword>
<dbReference type="SUPFAM" id="SSF49764">
    <property type="entry name" value="HSP20-like chaperones"/>
    <property type="match status" value="1"/>
</dbReference>
<feature type="region of interest" description="Disordered" evidence="3">
    <location>
        <begin position="79"/>
        <end position="108"/>
    </location>
</feature>
<reference evidence="5 6" key="1">
    <citation type="journal article" date="2014" name="PLoS Genet.">
        <title>Phylogenetically driven sequencing of extremely halophilic archaea reveals strategies for static and dynamic osmo-response.</title>
        <authorList>
            <person name="Becker E.A."/>
            <person name="Seitzer P.M."/>
            <person name="Tritt A."/>
            <person name="Larsen D."/>
            <person name="Krusor M."/>
            <person name="Yao A.I."/>
            <person name="Wu D."/>
            <person name="Madern D."/>
            <person name="Eisen J.A."/>
            <person name="Darling A.E."/>
            <person name="Facciotti M.T."/>
        </authorList>
    </citation>
    <scope>NUCLEOTIDE SEQUENCE [LARGE SCALE GENOMIC DNA]</scope>
    <source>
        <strain evidence="5 6">DSM 12281</strain>
    </source>
</reference>
<protein>
    <submittedName>
        <fullName evidence="5">Heat shock protein Hsp20</fullName>
    </submittedName>
</protein>
<name>M0ABS3_9EURY</name>
<dbReference type="CDD" id="cd06464">
    <property type="entry name" value="ACD_sHsps-like"/>
    <property type="match status" value="1"/>
</dbReference>
<dbReference type="Pfam" id="PF00011">
    <property type="entry name" value="HSP20"/>
    <property type="match status" value="1"/>
</dbReference>
<dbReference type="AlphaFoldDB" id="M0ABS3"/>
<dbReference type="InterPro" id="IPR031107">
    <property type="entry name" value="Small_HSP"/>
</dbReference>
<dbReference type="RefSeq" id="WP_006824535.1">
    <property type="nucleotide sequence ID" value="NZ_AOIL01000012.1"/>
</dbReference>
<gene>
    <name evidence="5" type="ORF">C484_03264</name>
</gene>